<dbReference type="KEGG" id="shx:MS3_00006778"/>
<dbReference type="CTD" id="24594233"/>
<dbReference type="EMBL" id="AMPZ03000004">
    <property type="protein sequence ID" value="KAH9585566.1"/>
    <property type="molecule type" value="Genomic_DNA"/>
</dbReference>
<evidence type="ECO:0000313" key="2">
    <source>
        <dbReference type="Proteomes" id="UP000471633"/>
    </source>
</evidence>
<comment type="caution">
    <text evidence="1">The sequence shown here is derived from an EMBL/GenBank/DDBJ whole genome shotgun (WGS) entry which is preliminary data.</text>
</comment>
<reference evidence="1" key="2">
    <citation type="journal article" date="2019" name="Gigascience">
        <title>High-quality Schistosoma haematobium genome achieved by single-molecule and long-range sequencing.</title>
        <authorList>
            <person name="Stroehlein A.J."/>
            <person name="Korhonen P.K."/>
            <person name="Chong T.M."/>
            <person name="Lim Y.L."/>
            <person name="Chan K.G."/>
            <person name="Webster B."/>
            <person name="Rollinson D."/>
            <person name="Brindley P.J."/>
            <person name="Gasser R.B."/>
            <person name="Young N.D."/>
        </authorList>
    </citation>
    <scope>NUCLEOTIDE SEQUENCE</scope>
</reference>
<keyword evidence="2" id="KW-1185">Reference proteome</keyword>
<sequence>MKVLEQTSKSQRLIGYITRDLYDNESLTLMHKVCVRPLLEYCTSILSSVCIKDKLGLQSVQRRFALRILGTNCTLSYNPRCNKLGLVSLWKRRLELDLIFFFKILDKLSFTSSQVIQYAETSNHDIRNSLSPVKQTHSKSSLCINYFTCKFSRLWNNLPQSICKIKTFSSFVRCIDAYCSIEYVLNVLALVILSYSTSEIIGTLNF</sequence>
<protein>
    <submittedName>
        <fullName evidence="1">Uncharacterized protein</fullName>
    </submittedName>
</protein>
<gene>
    <name evidence="1" type="ORF">MS3_00006778</name>
</gene>
<dbReference type="Proteomes" id="UP000471633">
    <property type="component" value="Unassembled WGS sequence"/>
</dbReference>
<dbReference type="RefSeq" id="XP_012798254.2">
    <property type="nucleotide sequence ID" value="XM_012942800.2"/>
</dbReference>
<reference evidence="1" key="4">
    <citation type="journal article" date="2022" name="PLoS Pathog.">
        <title>Chromosome-level genome of Schistosoma haematobium underpins genome-wide explorations of molecular variation.</title>
        <authorList>
            <person name="Stroehlein A.J."/>
            <person name="Korhonen P.K."/>
            <person name="Lee V.V."/>
            <person name="Ralph S.A."/>
            <person name="Mentink-Kane M."/>
            <person name="You H."/>
            <person name="McManus D.P."/>
            <person name="Tchuente L.T."/>
            <person name="Stothard J.R."/>
            <person name="Kaur P."/>
            <person name="Dudchenko O."/>
            <person name="Aiden E.L."/>
            <person name="Yang B."/>
            <person name="Yang H."/>
            <person name="Emery A.M."/>
            <person name="Webster B.L."/>
            <person name="Brindley P.J."/>
            <person name="Rollinson D."/>
            <person name="Chang B.C.H."/>
            <person name="Gasser R.B."/>
            <person name="Young N.D."/>
        </authorList>
    </citation>
    <scope>NUCLEOTIDE SEQUENCE</scope>
</reference>
<proteinExistence type="predicted"/>
<evidence type="ECO:0000313" key="1">
    <source>
        <dbReference type="EMBL" id="KAH9585566.1"/>
    </source>
</evidence>
<reference evidence="1" key="1">
    <citation type="journal article" date="2012" name="Nat. Genet.">
        <title>Whole-genome sequence of Schistosoma haematobium.</title>
        <authorList>
            <person name="Young N.D."/>
            <person name="Jex A.R."/>
            <person name="Li B."/>
            <person name="Liu S."/>
            <person name="Yang L."/>
            <person name="Xiong Z."/>
            <person name="Li Y."/>
            <person name="Cantacessi C."/>
            <person name="Hall R.S."/>
            <person name="Xu X."/>
            <person name="Chen F."/>
            <person name="Wu X."/>
            <person name="Zerlotini A."/>
            <person name="Oliveira G."/>
            <person name="Hofmann A."/>
            <person name="Zhang G."/>
            <person name="Fang X."/>
            <person name="Kang Y."/>
            <person name="Campbell B.E."/>
            <person name="Loukas A."/>
            <person name="Ranganathan S."/>
            <person name="Rollinson D."/>
            <person name="Rinaldi G."/>
            <person name="Brindley P.J."/>
            <person name="Yang H."/>
            <person name="Wang J."/>
            <person name="Wang J."/>
            <person name="Gasser R.B."/>
        </authorList>
    </citation>
    <scope>NUCLEOTIDE SEQUENCE</scope>
</reference>
<dbReference type="AlphaFoldDB" id="A0A6A5DLB8"/>
<accession>A0A6A5DLB8</accession>
<name>A0A6A5DLB8_SCHHA</name>
<reference evidence="1" key="3">
    <citation type="submission" date="2021-06" db="EMBL/GenBank/DDBJ databases">
        <title>Chromosome-level genome assembly for S. haematobium.</title>
        <authorList>
            <person name="Stroehlein A.J."/>
        </authorList>
    </citation>
    <scope>NUCLEOTIDE SEQUENCE</scope>
</reference>
<dbReference type="GeneID" id="24594233"/>
<organism evidence="1 2">
    <name type="scientific">Schistosoma haematobium</name>
    <name type="common">Blood fluke</name>
    <dbReference type="NCBI Taxonomy" id="6185"/>
    <lineage>
        <taxon>Eukaryota</taxon>
        <taxon>Metazoa</taxon>
        <taxon>Spiralia</taxon>
        <taxon>Lophotrochozoa</taxon>
        <taxon>Platyhelminthes</taxon>
        <taxon>Trematoda</taxon>
        <taxon>Digenea</taxon>
        <taxon>Strigeidida</taxon>
        <taxon>Schistosomatoidea</taxon>
        <taxon>Schistosomatidae</taxon>
        <taxon>Schistosoma</taxon>
    </lineage>
</organism>